<gene>
    <name evidence="1" type="ORF">SAMN04489743_0179</name>
</gene>
<proteinExistence type="predicted"/>
<keyword evidence="2" id="KW-1185">Reference proteome</keyword>
<protein>
    <submittedName>
        <fullName evidence="1">Uncharacterized protein</fullName>
    </submittedName>
</protein>
<sequence>MLRIGPGILPYGVVSALITFEKTSAGEAERTVHCGTPMDLVTPAGGRAAMGYSFDPDDFVPVKLPPVWRCQCGFQLDAWVPYGGPIRASR</sequence>
<reference evidence="2" key="1">
    <citation type="submission" date="2016-10" db="EMBL/GenBank/DDBJ databases">
        <authorList>
            <person name="Varghese N."/>
            <person name="Submissions S."/>
        </authorList>
    </citation>
    <scope>NUCLEOTIDE SEQUENCE [LARGE SCALE GENOMIC DNA]</scope>
    <source>
        <strain evidence="2">IMMIB L-1606</strain>
    </source>
</reference>
<organism evidence="1 2">
    <name type="scientific">Pseudarthrobacter equi</name>
    <dbReference type="NCBI Taxonomy" id="728066"/>
    <lineage>
        <taxon>Bacteria</taxon>
        <taxon>Bacillati</taxon>
        <taxon>Actinomycetota</taxon>
        <taxon>Actinomycetes</taxon>
        <taxon>Micrococcales</taxon>
        <taxon>Micrococcaceae</taxon>
        <taxon>Pseudarthrobacter</taxon>
    </lineage>
</organism>
<name>A0A1H1SLF8_9MICC</name>
<dbReference type="EMBL" id="LT629779">
    <property type="protein sequence ID" value="SDS48827.1"/>
    <property type="molecule type" value="Genomic_DNA"/>
</dbReference>
<evidence type="ECO:0000313" key="1">
    <source>
        <dbReference type="EMBL" id="SDS48827.1"/>
    </source>
</evidence>
<evidence type="ECO:0000313" key="2">
    <source>
        <dbReference type="Proteomes" id="UP000198751"/>
    </source>
</evidence>
<dbReference type="Proteomes" id="UP000198751">
    <property type="component" value="Chromosome I"/>
</dbReference>
<dbReference type="AlphaFoldDB" id="A0A1H1SLF8"/>
<accession>A0A1H1SLF8</accession>